<dbReference type="GO" id="GO:0003729">
    <property type="term" value="F:mRNA binding"/>
    <property type="evidence" value="ECO:0007669"/>
    <property type="project" value="TreeGrafter"/>
</dbReference>
<dbReference type="PANTHER" id="PTHR19965">
    <property type="entry name" value="RNA AND EXPORT FACTOR BINDING PROTEIN"/>
    <property type="match status" value="1"/>
</dbReference>
<gene>
    <name evidence="5" type="ORF">OE88DRAFT_1687269</name>
</gene>
<dbReference type="Proteomes" id="UP000305948">
    <property type="component" value="Unassembled WGS sequence"/>
</dbReference>
<dbReference type="InterPro" id="IPR051229">
    <property type="entry name" value="ALYREF_mRNA_export"/>
</dbReference>
<dbReference type="Pfam" id="PF00076">
    <property type="entry name" value="RRM_1"/>
    <property type="match status" value="1"/>
</dbReference>
<evidence type="ECO:0000313" key="5">
    <source>
        <dbReference type="EMBL" id="TFK46865.1"/>
    </source>
</evidence>
<dbReference type="SMART" id="SM00360">
    <property type="entry name" value="RRM"/>
    <property type="match status" value="1"/>
</dbReference>
<name>A0A5C3MPZ8_9AGAM</name>
<dbReference type="EMBL" id="ML213527">
    <property type="protein sequence ID" value="TFK46865.1"/>
    <property type="molecule type" value="Genomic_DNA"/>
</dbReference>
<dbReference type="GO" id="GO:0005634">
    <property type="term" value="C:nucleus"/>
    <property type="evidence" value="ECO:0007669"/>
    <property type="project" value="TreeGrafter"/>
</dbReference>
<evidence type="ECO:0000256" key="2">
    <source>
        <dbReference type="PROSITE-ProRule" id="PRU00176"/>
    </source>
</evidence>
<evidence type="ECO:0000256" key="3">
    <source>
        <dbReference type="SAM" id="MobiDB-lite"/>
    </source>
</evidence>
<dbReference type="Gene3D" id="3.30.70.330">
    <property type="match status" value="1"/>
</dbReference>
<evidence type="ECO:0000259" key="4">
    <source>
        <dbReference type="PROSITE" id="PS50102"/>
    </source>
</evidence>
<dbReference type="PANTHER" id="PTHR19965:SF35">
    <property type="entry name" value="RNA ANNEALING PROTEIN YRA1"/>
    <property type="match status" value="1"/>
</dbReference>
<dbReference type="InterPro" id="IPR000504">
    <property type="entry name" value="RRM_dom"/>
</dbReference>
<protein>
    <recommendedName>
        <fullName evidence="4">RRM domain-containing protein</fullName>
    </recommendedName>
</protein>
<sequence>MHAPLRGVPPRYNTYHGPKARVLGNTANHIPPAWRANNAVSLPTGPSAKVQAQPGSKIFISNLPMDVSEKEVEELFQKTVGPLKDVLLVYNSQGRSKGMAVVTFQRSGDAAAARSKYHNKIVDGKRPIKIEIVVDDVPSSSSTAQPAARAPAQPKSLLQRLGGAALTGAKGARRVNKRPVPKTVADLDQEMDDYRAALEA</sequence>
<proteinExistence type="predicted"/>
<accession>A0A5C3MPZ8</accession>
<dbReference type="OrthoDB" id="346839at2759"/>
<evidence type="ECO:0000256" key="1">
    <source>
        <dbReference type="ARBA" id="ARBA00022884"/>
    </source>
</evidence>
<feature type="compositionally biased region" description="Basic residues" evidence="3">
    <location>
        <begin position="171"/>
        <end position="180"/>
    </location>
</feature>
<evidence type="ECO:0000313" key="6">
    <source>
        <dbReference type="Proteomes" id="UP000305948"/>
    </source>
</evidence>
<dbReference type="AlphaFoldDB" id="A0A5C3MPZ8"/>
<reference evidence="5 6" key="1">
    <citation type="journal article" date="2019" name="Nat. Ecol. Evol.">
        <title>Megaphylogeny resolves global patterns of mushroom evolution.</title>
        <authorList>
            <person name="Varga T."/>
            <person name="Krizsan K."/>
            <person name="Foldi C."/>
            <person name="Dima B."/>
            <person name="Sanchez-Garcia M."/>
            <person name="Sanchez-Ramirez S."/>
            <person name="Szollosi G.J."/>
            <person name="Szarkandi J.G."/>
            <person name="Papp V."/>
            <person name="Albert L."/>
            <person name="Andreopoulos W."/>
            <person name="Angelini C."/>
            <person name="Antonin V."/>
            <person name="Barry K.W."/>
            <person name="Bougher N.L."/>
            <person name="Buchanan P."/>
            <person name="Buyck B."/>
            <person name="Bense V."/>
            <person name="Catcheside P."/>
            <person name="Chovatia M."/>
            <person name="Cooper J."/>
            <person name="Damon W."/>
            <person name="Desjardin D."/>
            <person name="Finy P."/>
            <person name="Geml J."/>
            <person name="Haridas S."/>
            <person name="Hughes K."/>
            <person name="Justo A."/>
            <person name="Karasinski D."/>
            <person name="Kautmanova I."/>
            <person name="Kiss B."/>
            <person name="Kocsube S."/>
            <person name="Kotiranta H."/>
            <person name="LaButti K.M."/>
            <person name="Lechner B.E."/>
            <person name="Liimatainen K."/>
            <person name="Lipzen A."/>
            <person name="Lukacs Z."/>
            <person name="Mihaltcheva S."/>
            <person name="Morgado L.N."/>
            <person name="Niskanen T."/>
            <person name="Noordeloos M.E."/>
            <person name="Ohm R.A."/>
            <person name="Ortiz-Santana B."/>
            <person name="Ovrebo C."/>
            <person name="Racz N."/>
            <person name="Riley R."/>
            <person name="Savchenko A."/>
            <person name="Shiryaev A."/>
            <person name="Soop K."/>
            <person name="Spirin V."/>
            <person name="Szebenyi C."/>
            <person name="Tomsovsky M."/>
            <person name="Tulloss R.E."/>
            <person name="Uehling J."/>
            <person name="Grigoriev I.V."/>
            <person name="Vagvolgyi C."/>
            <person name="Papp T."/>
            <person name="Martin F.M."/>
            <person name="Miettinen O."/>
            <person name="Hibbett D.S."/>
            <person name="Nagy L.G."/>
        </authorList>
    </citation>
    <scope>NUCLEOTIDE SEQUENCE [LARGE SCALE GENOMIC DNA]</scope>
    <source>
        <strain evidence="5 6">OMC1185</strain>
    </source>
</reference>
<feature type="region of interest" description="Disordered" evidence="3">
    <location>
        <begin position="168"/>
        <end position="188"/>
    </location>
</feature>
<keyword evidence="6" id="KW-1185">Reference proteome</keyword>
<feature type="domain" description="RRM" evidence="4">
    <location>
        <begin position="56"/>
        <end position="135"/>
    </location>
</feature>
<dbReference type="SUPFAM" id="SSF54928">
    <property type="entry name" value="RNA-binding domain, RBD"/>
    <property type="match status" value="1"/>
</dbReference>
<organism evidence="5 6">
    <name type="scientific">Heliocybe sulcata</name>
    <dbReference type="NCBI Taxonomy" id="5364"/>
    <lineage>
        <taxon>Eukaryota</taxon>
        <taxon>Fungi</taxon>
        <taxon>Dikarya</taxon>
        <taxon>Basidiomycota</taxon>
        <taxon>Agaricomycotina</taxon>
        <taxon>Agaricomycetes</taxon>
        <taxon>Gloeophyllales</taxon>
        <taxon>Gloeophyllaceae</taxon>
        <taxon>Heliocybe</taxon>
    </lineage>
</organism>
<keyword evidence="1 2" id="KW-0694">RNA-binding</keyword>
<dbReference type="InterPro" id="IPR035979">
    <property type="entry name" value="RBD_domain_sf"/>
</dbReference>
<dbReference type="STRING" id="5364.A0A5C3MPZ8"/>
<dbReference type="PROSITE" id="PS50102">
    <property type="entry name" value="RRM"/>
    <property type="match status" value="1"/>
</dbReference>
<dbReference type="InterPro" id="IPR012677">
    <property type="entry name" value="Nucleotide-bd_a/b_plait_sf"/>
</dbReference>